<comment type="similarity">
    <text evidence="2">Belongs to the gluconeogenesis factor family.</text>
</comment>
<evidence type="ECO:0000256" key="2">
    <source>
        <dbReference type="HAMAP-Rule" id="MF_00973"/>
    </source>
</evidence>
<name>A0A1G2QVA4_9BACT</name>
<dbReference type="PANTHER" id="PTHR30135:SF3">
    <property type="entry name" value="GLUCONEOGENESIS FACTOR-RELATED"/>
    <property type="match status" value="1"/>
</dbReference>
<comment type="function">
    <text evidence="2">Required for morphogenesis under gluconeogenic growth conditions.</text>
</comment>
<dbReference type="Proteomes" id="UP000178065">
    <property type="component" value="Unassembled WGS sequence"/>
</dbReference>
<dbReference type="Pfam" id="PF01933">
    <property type="entry name" value="CofD"/>
    <property type="match status" value="1"/>
</dbReference>
<dbReference type="Gene3D" id="3.40.50.10680">
    <property type="entry name" value="CofD-like domains"/>
    <property type="match status" value="1"/>
</dbReference>
<dbReference type="PANTHER" id="PTHR30135">
    <property type="entry name" value="UNCHARACTERIZED PROTEIN YVCK-RELATED"/>
    <property type="match status" value="1"/>
</dbReference>
<reference evidence="3 4" key="1">
    <citation type="journal article" date="2016" name="Nat. Commun.">
        <title>Thousands of microbial genomes shed light on interconnected biogeochemical processes in an aquifer system.</title>
        <authorList>
            <person name="Anantharaman K."/>
            <person name="Brown C.T."/>
            <person name="Hug L.A."/>
            <person name="Sharon I."/>
            <person name="Castelle C.J."/>
            <person name="Probst A.J."/>
            <person name="Thomas B.C."/>
            <person name="Singh A."/>
            <person name="Wilkins M.J."/>
            <person name="Karaoz U."/>
            <person name="Brodie E.L."/>
            <person name="Williams K.H."/>
            <person name="Hubbard S.S."/>
            <person name="Banfield J.F."/>
        </authorList>
    </citation>
    <scope>NUCLEOTIDE SEQUENCE [LARGE SCALE GENOMIC DNA]</scope>
</reference>
<evidence type="ECO:0000313" key="4">
    <source>
        <dbReference type="Proteomes" id="UP000178065"/>
    </source>
</evidence>
<proteinExistence type="inferred from homology"/>
<dbReference type="SUPFAM" id="SSF142338">
    <property type="entry name" value="CofD-like"/>
    <property type="match status" value="1"/>
</dbReference>
<comment type="caution">
    <text evidence="3">The sequence shown here is derived from an EMBL/GenBank/DDBJ whole genome shotgun (WGS) entry which is preliminary data.</text>
</comment>
<sequence>MKQHAKKKNFVVIGGGTGSYTVLSGLKKYPVKLSAIVTMADEGGSTGILRDELGVLPPGDVRQCLVALSSSDLLMRELMNYRFGSGGLKGHSFGNLFLSALEKVTGSFDLAVQRASEILRLQGYVIPATLQQTHLVAYLRNGKMVRGEDNVQKADLLRIKHIALQPKARANPKALKAISRADTIIIGPGDFYCSLVPNLLVQGISQAICKSRAKKIYACNLVTRARHTDAWNVKEYATQLERYLGCSFDAIVYNNRKPGAGVFKKYARKGEQMVLAQKGLDKARFVGADLLNKGIFAPQKTDRIHRSFIRHDPDKLARLLLKI</sequence>
<dbReference type="STRING" id="1802448.A2672_01035"/>
<accession>A0A1G2QVA4</accession>
<dbReference type="HAMAP" id="MF_00973">
    <property type="entry name" value="Gluconeogen_factor"/>
    <property type="match status" value="1"/>
</dbReference>
<dbReference type="CDD" id="cd07187">
    <property type="entry name" value="YvcK_like"/>
    <property type="match status" value="1"/>
</dbReference>
<dbReference type="EMBL" id="MHTT01000033">
    <property type="protein sequence ID" value="OHA64545.1"/>
    <property type="molecule type" value="Genomic_DNA"/>
</dbReference>
<evidence type="ECO:0000256" key="1">
    <source>
        <dbReference type="ARBA" id="ARBA00022490"/>
    </source>
</evidence>
<keyword evidence="1 2" id="KW-0963">Cytoplasm</keyword>
<dbReference type="GO" id="GO:0008360">
    <property type="term" value="P:regulation of cell shape"/>
    <property type="evidence" value="ECO:0007669"/>
    <property type="project" value="UniProtKB-UniRule"/>
</dbReference>
<protein>
    <recommendedName>
        <fullName evidence="2">Putative gluconeogenesis factor</fullName>
    </recommendedName>
</protein>
<dbReference type="InterPro" id="IPR002882">
    <property type="entry name" value="CofD"/>
</dbReference>
<dbReference type="GO" id="GO:0043743">
    <property type="term" value="F:LPPG:FO 2-phospho-L-lactate transferase activity"/>
    <property type="evidence" value="ECO:0007669"/>
    <property type="project" value="InterPro"/>
</dbReference>
<comment type="subcellular location">
    <subcellularLocation>
        <location evidence="2">Cytoplasm</location>
    </subcellularLocation>
</comment>
<dbReference type="InterPro" id="IPR038136">
    <property type="entry name" value="CofD-like_dom_sf"/>
</dbReference>
<dbReference type="AlphaFoldDB" id="A0A1G2QVA4"/>
<organism evidence="3 4">
    <name type="scientific">Candidatus Wildermuthbacteria bacterium RIFCSPHIGHO2_01_FULL_49_22b</name>
    <dbReference type="NCBI Taxonomy" id="1802448"/>
    <lineage>
        <taxon>Bacteria</taxon>
        <taxon>Candidatus Wildermuthiibacteriota</taxon>
    </lineage>
</organism>
<evidence type="ECO:0000313" key="3">
    <source>
        <dbReference type="EMBL" id="OHA64545.1"/>
    </source>
</evidence>
<gene>
    <name evidence="3" type="ORF">A2672_01035</name>
</gene>
<dbReference type="NCBIfam" id="TIGR01826">
    <property type="entry name" value="CofD_related"/>
    <property type="match status" value="1"/>
</dbReference>
<dbReference type="GO" id="GO:0005737">
    <property type="term" value="C:cytoplasm"/>
    <property type="evidence" value="ECO:0007669"/>
    <property type="project" value="UniProtKB-SubCell"/>
</dbReference>
<dbReference type="InterPro" id="IPR010119">
    <property type="entry name" value="Gluconeogen_factor"/>
</dbReference>